<dbReference type="AlphaFoldDB" id="A0ABD3VK42"/>
<proteinExistence type="predicted"/>
<dbReference type="Proteomes" id="UP001634394">
    <property type="component" value="Unassembled WGS sequence"/>
</dbReference>
<dbReference type="SUPFAM" id="SSF52266">
    <property type="entry name" value="SGNH hydrolase"/>
    <property type="match status" value="1"/>
</dbReference>
<keyword evidence="2" id="KW-1185">Reference proteome</keyword>
<dbReference type="InterPro" id="IPR036514">
    <property type="entry name" value="SGNH_hydro_sf"/>
</dbReference>
<evidence type="ECO:0000313" key="2">
    <source>
        <dbReference type="Proteomes" id="UP001634394"/>
    </source>
</evidence>
<sequence>MTNLTYKDVQIEAYPGAKIEHMINLIRNYRYQDKPKRIILSVGINDRDTTNTTVVGQSMKDLIKTTRGKFPNSEIFIAMIPISETLQIKNPREAYNLAQFNITISKIQIEGVKALYTGNRDGMVFGRDGIHWSPKSAQFVLQRWYEQMDEIKQDFQQVRKSVRRK</sequence>
<evidence type="ECO:0000313" key="1">
    <source>
        <dbReference type="EMBL" id="KAL3860860.1"/>
    </source>
</evidence>
<protein>
    <recommendedName>
        <fullName evidence="3">SGNH hydrolase-type esterase domain-containing protein</fullName>
    </recommendedName>
</protein>
<gene>
    <name evidence="1" type="ORF">ACJMK2_010924</name>
</gene>
<name>A0ABD3VK42_SINWO</name>
<organism evidence="1 2">
    <name type="scientific">Sinanodonta woodiana</name>
    <name type="common">Chinese pond mussel</name>
    <name type="synonym">Anodonta woodiana</name>
    <dbReference type="NCBI Taxonomy" id="1069815"/>
    <lineage>
        <taxon>Eukaryota</taxon>
        <taxon>Metazoa</taxon>
        <taxon>Spiralia</taxon>
        <taxon>Lophotrochozoa</taxon>
        <taxon>Mollusca</taxon>
        <taxon>Bivalvia</taxon>
        <taxon>Autobranchia</taxon>
        <taxon>Heteroconchia</taxon>
        <taxon>Palaeoheterodonta</taxon>
        <taxon>Unionida</taxon>
        <taxon>Unionoidea</taxon>
        <taxon>Unionidae</taxon>
        <taxon>Unioninae</taxon>
        <taxon>Sinanodonta</taxon>
    </lineage>
</organism>
<dbReference type="Gene3D" id="3.40.50.1110">
    <property type="entry name" value="SGNH hydrolase"/>
    <property type="match status" value="1"/>
</dbReference>
<evidence type="ECO:0008006" key="3">
    <source>
        <dbReference type="Google" id="ProtNLM"/>
    </source>
</evidence>
<dbReference type="EMBL" id="JBJQND010000012">
    <property type="protein sequence ID" value="KAL3860860.1"/>
    <property type="molecule type" value="Genomic_DNA"/>
</dbReference>
<reference evidence="1 2" key="1">
    <citation type="submission" date="2024-11" db="EMBL/GenBank/DDBJ databases">
        <title>Chromosome-level genome assembly of the freshwater bivalve Anodonta woodiana.</title>
        <authorList>
            <person name="Chen X."/>
        </authorList>
    </citation>
    <scope>NUCLEOTIDE SEQUENCE [LARGE SCALE GENOMIC DNA]</scope>
    <source>
        <strain evidence="1">MN2024</strain>
        <tissue evidence="1">Gills</tissue>
    </source>
</reference>
<accession>A0ABD3VK42</accession>
<comment type="caution">
    <text evidence="1">The sequence shown here is derived from an EMBL/GenBank/DDBJ whole genome shotgun (WGS) entry which is preliminary data.</text>
</comment>